<dbReference type="EMBL" id="JAGSOH010000052">
    <property type="protein sequence ID" value="MBR7828257.1"/>
    <property type="molecule type" value="Genomic_DNA"/>
</dbReference>
<organism evidence="2 3">
    <name type="scientific">Actinospica acidithermotolerans</name>
    <dbReference type="NCBI Taxonomy" id="2828514"/>
    <lineage>
        <taxon>Bacteria</taxon>
        <taxon>Bacillati</taxon>
        <taxon>Actinomycetota</taxon>
        <taxon>Actinomycetes</taxon>
        <taxon>Catenulisporales</taxon>
        <taxon>Actinospicaceae</taxon>
        <taxon>Actinospica</taxon>
    </lineage>
</organism>
<evidence type="ECO:0000259" key="1">
    <source>
        <dbReference type="Pfam" id="PF14016"/>
    </source>
</evidence>
<proteinExistence type="predicted"/>
<protein>
    <submittedName>
        <fullName evidence="2">DUF4232 domain-containing protein</fullName>
    </submittedName>
</protein>
<sequence length="139" mass="13829">MTTIADGAGAGHVAWIVVFTNVASASCSIKGYPGAAVTDAPGQVVLNATRAQAGYMGGQYPSPATIVLAPGKTASTVLEWVDSPANGQTPVGANCPGMDGGKVLITPPNTTRSTAFAAPGDLCSQFEVHPLVVGGSGRM</sequence>
<feature type="domain" description="DUF4232" evidence="1">
    <location>
        <begin position="5"/>
        <end position="130"/>
    </location>
</feature>
<dbReference type="Pfam" id="PF14016">
    <property type="entry name" value="DUF4232"/>
    <property type="match status" value="1"/>
</dbReference>
<dbReference type="Proteomes" id="UP000676325">
    <property type="component" value="Unassembled WGS sequence"/>
</dbReference>
<name>A0A941EBK2_9ACTN</name>
<evidence type="ECO:0000313" key="2">
    <source>
        <dbReference type="EMBL" id="MBR7828257.1"/>
    </source>
</evidence>
<evidence type="ECO:0000313" key="3">
    <source>
        <dbReference type="Proteomes" id="UP000676325"/>
    </source>
</evidence>
<dbReference type="AlphaFoldDB" id="A0A941EBK2"/>
<dbReference type="RefSeq" id="WP_212519395.1">
    <property type="nucleotide sequence ID" value="NZ_JAGSOH010000052.1"/>
</dbReference>
<keyword evidence="3" id="KW-1185">Reference proteome</keyword>
<gene>
    <name evidence="2" type="ORF">KDK95_18225</name>
</gene>
<dbReference type="InterPro" id="IPR025326">
    <property type="entry name" value="DUF4232"/>
</dbReference>
<accession>A0A941EBK2</accession>
<comment type="caution">
    <text evidence="2">The sequence shown here is derived from an EMBL/GenBank/DDBJ whole genome shotgun (WGS) entry which is preliminary data.</text>
</comment>
<reference evidence="2" key="1">
    <citation type="submission" date="2021-04" db="EMBL/GenBank/DDBJ databases">
        <title>Genome based classification of Actinospica acidithermotolerans sp. nov., an actinobacterium isolated from an Indonesian hot spring.</title>
        <authorList>
            <person name="Kusuma A.B."/>
            <person name="Putra K.E."/>
            <person name="Nafisah S."/>
            <person name="Loh J."/>
            <person name="Nouioui I."/>
            <person name="Goodfellow M."/>
        </authorList>
    </citation>
    <scope>NUCLEOTIDE SEQUENCE</scope>
    <source>
        <strain evidence="2">MGRD01-02</strain>
    </source>
</reference>